<comment type="caution">
    <text evidence="1">The sequence shown here is derived from an EMBL/GenBank/DDBJ whole genome shotgun (WGS) entry which is preliminary data.</text>
</comment>
<sequence length="187" mass="21432">MPCPSQTSGFNVPNYVRVHEEKIMLKLEGEKELVGSLAEKELSTEGCTGRNGERENSSGRRRYQMIDNIKICGSHEETKRKTENRKDWRKLGLHQATKGNTEGGRFDPVLWIEFGVAQRSERLVRRIKDPVSRAVASWSKASRLGLALRNARWFESSWGKKFSHEISVSVWNRCPRSIVVHLGSYDM</sequence>
<protein>
    <submittedName>
        <fullName evidence="1">Uncharacterized protein</fullName>
    </submittedName>
</protein>
<evidence type="ECO:0000313" key="2">
    <source>
        <dbReference type="Proteomes" id="UP001148838"/>
    </source>
</evidence>
<accession>A0ABQ8T8M6</accession>
<proteinExistence type="predicted"/>
<gene>
    <name evidence="1" type="ORF">ANN_12071</name>
</gene>
<name>A0ABQ8T8M6_PERAM</name>
<organism evidence="1 2">
    <name type="scientific">Periplaneta americana</name>
    <name type="common">American cockroach</name>
    <name type="synonym">Blatta americana</name>
    <dbReference type="NCBI Taxonomy" id="6978"/>
    <lineage>
        <taxon>Eukaryota</taxon>
        <taxon>Metazoa</taxon>
        <taxon>Ecdysozoa</taxon>
        <taxon>Arthropoda</taxon>
        <taxon>Hexapoda</taxon>
        <taxon>Insecta</taxon>
        <taxon>Pterygota</taxon>
        <taxon>Neoptera</taxon>
        <taxon>Polyneoptera</taxon>
        <taxon>Dictyoptera</taxon>
        <taxon>Blattodea</taxon>
        <taxon>Blattoidea</taxon>
        <taxon>Blattidae</taxon>
        <taxon>Blattinae</taxon>
        <taxon>Periplaneta</taxon>
    </lineage>
</organism>
<keyword evidence="2" id="KW-1185">Reference proteome</keyword>
<reference evidence="1 2" key="1">
    <citation type="journal article" date="2022" name="Allergy">
        <title>Genome assembly and annotation of Periplaneta americana reveal a comprehensive cockroach allergen profile.</title>
        <authorList>
            <person name="Wang L."/>
            <person name="Xiong Q."/>
            <person name="Saelim N."/>
            <person name="Wang L."/>
            <person name="Nong W."/>
            <person name="Wan A.T."/>
            <person name="Shi M."/>
            <person name="Liu X."/>
            <person name="Cao Q."/>
            <person name="Hui J.H.L."/>
            <person name="Sookrung N."/>
            <person name="Leung T.F."/>
            <person name="Tungtrongchitr A."/>
            <person name="Tsui S.K.W."/>
        </authorList>
    </citation>
    <scope>NUCLEOTIDE SEQUENCE [LARGE SCALE GENOMIC DNA]</scope>
    <source>
        <strain evidence="1">PWHHKU_190912</strain>
    </source>
</reference>
<dbReference type="EMBL" id="JAJSOF020000015">
    <property type="protein sequence ID" value="KAJ4442205.1"/>
    <property type="molecule type" value="Genomic_DNA"/>
</dbReference>
<evidence type="ECO:0000313" key="1">
    <source>
        <dbReference type="EMBL" id="KAJ4442205.1"/>
    </source>
</evidence>
<dbReference type="Proteomes" id="UP001148838">
    <property type="component" value="Unassembled WGS sequence"/>
</dbReference>